<evidence type="ECO:0000313" key="2">
    <source>
        <dbReference type="EMBL" id="MBI3128612.1"/>
    </source>
</evidence>
<dbReference type="AlphaFoldDB" id="A0A932I2K2"/>
<protein>
    <submittedName>
        <fullName evidence="2">Uncharacterized protein</fullName>
    </submittedName>
</protein>
<feature type="transmembrane region" description="Helical" evidence="1">
    <location>
        <begin position="6"/>
        <end position="24"/>
    </location>
</feature>
<keyword evidence="1" id="KW-0472">Membrane</keyword>
<reference evidence="2" key="1">
    <citation type="submission" date="2020-07" db="EMBL/GenBank/DDBJ databases">
        <title>Huge and variable diversity of episymbiotic CPR bacteria and DPANN archaea in groundwater ecosystems.</title>
        <authorList>
            <person name="He C.Y."/>
            <person name="Keren R."/>
            <person name="Whittaker M."/>
            <person name="Farag I.F."/>
            <person name="Doudna J."/>
            <person name="Cate J.H.D."/>
            <person name="Banfield J.F."/>
        </authorList>
    </citation>
    <scope>NUCLEOTIDE SEQUENCE</scope>
    <source>
        <strain evidence="2">NC_groundwater_763_Ag_S-0.2um_68_21</strain>
    </source>
</reference>
<dbReference type="Proteomes" id="UP000782312">
    <property type="component" value="Unassembled WGS sequence"/>
</dbReference>
<organism evidence="2 3">
    <name type="scientific">Tectimicrobiota bacterium</name>
    <dbReference type="NCBI Taxonomy" id="2528274"/>
    <lineage>
        <taxon>Bacteria</taxon>
        <taxon>Pseudomonadati</taxon>
        <taxon>Nitrospinota/Tectimicrobiota group</taxon>
        <taxon>Candidatus Tectimicrobiota</taxon>
    </lineage>
</organism>
<evidence type="ECO:0000256" key="1">
    <source>
        <dbReference type="SAM" id="Phobius"/>
    </source>
</evidence>
<keyword evidence="1" id="KW-1133">Transmembrane helix</keyword>
<name>A0A932I2K2_UNCTE</name>
<feature type="transmembrane region" description="Helical" evidence="1">
    <location>
        <begin position="36"/>
        <end position="54"/>
    </location>
</feature>
<comment type="caution">
    <text evidence="2">The sequence shown here is derived from an EMBL/GenBank/DDBJ whole genome shotgun (WGS) entry which is preliminary data.</text>
</comment>
<dbReference type="EMBL" id="JACPUR010000034">
    <property type="protein sequence ID" value="MBI3128612.1"/>
    <property type="molecule type" value="Genomic_DNA"/>
</dbReference>
<sequence length="59" mass="6154">MKLLQYIGIAFIGGGLGLFVRALSAGAKDPAMDNQVGALFLFIGAGCFLAHHYLKGRSG</sequence>
<proteinExistence type="predicted"/>
<evidence type="ECO:0000313" key="3">
    <source>
        <dbReference type="Proteomes" id="UP000782312"/>
    </source>
</evidence>
<accession>A0A932I2K2</accession>
<keyword evidence="1" id="KW-0812">Transmembrane</keyword>
<gene>
    <name evidence="2" type="ORF">HYZ11_13490</name>
</gene>